<dbReference type="GO" id="GO:0030288">
    <property type="term" value="C:outer membrane-bounded periplasmic space"/>
    <property type="evidence" value="ECO:0007669"/>
    <property type="project" value="TreeGrafter"/>
</dbReference>
<dbReference type="CDD" id="cd08497">
    <property type="entry name" value="MbnE-like"/>
    <property type="match status" value="1"/>
</dbReference>
<dbReference type="Pfam" id="PF00496">
    <property type="entry name" value="SBP_bac_5"/>
    <property type="match status" value="1"/>
</dbReference>
<sequence length="599" mass="67691">MRKTLIPFLLAGALLQVGDALAAHAFSLYDTPKYPAGFKHFDYVNPDAPRGGELYLANPDRRTSFDKFNPFSLKGVAAAGISNLMFETLATGSSDEIATMYGLLAEDMELSPDRMSMTFRLNPKAKFNNGDPVLAADVKHSFDTLVSKGAPQFKSIFADVKQCVVTGDRTVRFDFKALNRELPLIVGGLPVFSRKWGAGTSFDKIQLEPPIATGPYLIDRYDVGRAISYKRDPNYWGDDVPSRRGMYNFGRIIYRFYKDDVARLEAFKAGEFDVVVEYSAKNWARAYIGPKFKSGEIIKRELKHSNGAGMQGFVMNLRRPQFQDIRVRKALGLALDYEWMNRQLFYNQYTRIYSFFNNSELAAKGTPGPDELKLLEPLRDKLDPAVFGEAPVPPRTDPPNSLRANLLQAKALFKEAGWEYSDGALRNSKGEPFAFEILDDQSALSRIISVYVRNLQKLGVAVNQRTADYALVQKRMEEFDFDMTSIRFPDTTSPGNEMFDMFGSKAADEKGSNNAWGLKDPAVDKLVPNLVSAESRKELVAAARALDRVLLHKYIVVPHWYSSTHRVAYRNRFGIPEKMPLYYAADPYVISTWWQQKER</sequence>
<dbReference type="OrthoDB" id="9803988at2"/>
<dbReference type="Gene3D" id="3.40.190.10">
    <property type="entry name" value="Periplasmic binding protein-like II"/>
    <property type="match status" value="1"/>
</dbReference>
<name>A0A254TEJ1_9BURK</name>
<keyword evidence="5" id="KW-1185">Reference proteome</keyword>
<comment type="caution">
    <text evidence="4">The sequence shown here is derived from an EMBL/GenBank/DDBJ whole genome shotgun (WGS) entry which is preliminary data.</text>
</comment>
<gene>
    <name evidence="4" type="ORF">AYR66_09735</name>
</gene>
<dbReference type="AlphaFoldDB" id="A0A254TEJ1"/>
<evidence type="ECO:0000313" key="5">
    <source>
        <dbReference type="Proteomes" id="UP000197535"/>
    </source>
</evidence>
<reference evidence="4 5" key="1">
    <citation type="submission" date="2016-02" db="EMBL/GenBank/DDBJ databases">
        <authorList>
            <person name="Wen L."/>
            <person name="He K."/>
            <person name="Yang H."/>
        </authorList>
    </citation>
    <scope>NUCLEOTIDE SEQUENCE [LARGE SCALE GENOMIC DNA]</scope>
    <source>
        <strain evidence="4 5">TSA40</strain>
    </source>
</reference>
<dbReference type="GO" id="GO:0043190">
    <property type="term" value="C:ATP-binding cassette (ABC) transporter complex"/>
    <property type="evidence" value="ECO:0007669"/>
    <property type="project" value="InterPro"/>
</dbReference>
<dbReference type="RefSeq" id="WP_088706647.1">
    <property type="nucleotide sequence ID" value="NZ_LSTO01000001.1"/>
</dbReference>
<dbReference type="InterPro" id="IPR000914">
    <property type="entry name" value="SBP_5_dom"/>
</dbReference>
<dbReference type="InterPro" id="IPR039424">
    <property type="entry name" value="SBP_5"/>
</dbReference>
<evidence type="ECO:0000256" key="2">
    <source>
        <dbReference type="SAM" id="SignalP"/>
    </source>
</evidence>
<dbReference type="PANTHER" id="PTHR30290">
    <property type="entry name" value="PERIPLASMIC BINDING COMPONENT OF ABC TRANSPORTER"/>
    <property type="match status" value="1"/>
</dbReference>
<evidence type="ECO:0000313" key="4">
    <source>
        <dbReference type="EMBL" id="OWW19742.1"/>
    </source>
</evidence>
<dbReference type="Gene3D" id="3.10.105.10">
    <property type="entry name" value="Dipeptide-binding Protein, Domain 3"/>
    <property type="match status" value="1"/>
</dbReference>
<dbReference type="GO" id="GO:0015833">
    <property type="term" value="P:peptide transport"/>
    <property type="evidence" value="ECO:0007669"/>
    <property type="project" value="TreeGrafter"/>
</dbReference>
<keyword evidence="1 2" id="KW-0732">Signal</keyword>
<dbReference type="GO" id="GO:0042884">
    <property type="term" value="P:microcin transport"/>
    <property type="evidence" value="ECO:0007669"/>
    <property type="project" value="TreeGrafter"/>
</dbReference>
<proteinExistence type="predicted"/>
<protein>
    <submittedName>
        <fullName evidence="4">Peptide ABC transporter substrate-binding protein</fullName>
    </submittedName>
</protein>
<evidence type="ECO:0000259" key="3">
    <source>
        <dbReference type="Pfam" id="PF00496"/>
    </source>
</evidence>
<dbReference type="Proteomes" id="UP000197535">
    <property type="component" value="Unassembled WGS sequence"/>
</dbReference>
<dbReference type="GO" id="GO:1904680">
    <property type="term" value="F:peptide transmembrane transporter activity"/>
    <property type="evidence" value="ECO:0007669"/>
    <property type="project" value="TreeGrafter"/>
</dbReference>
<dbReference type="EMBL" id="LSTO01000001">
    <property type="protein sequence ID" value="OWW19742.1"/>
    <property type="molecule type" value="Genomic_DNA"/>
</dbReference>
<feature type="domain" description="Solute-binding protein family 5" evidence="3">
    <location>
        <begin position="100"/>
        <end position="507"/>
    </location>
</feature>
<accession>A0A254TEJ1</accession>
<dbReference type="SUPFAM" id="SSF53850">
    <property type="entry name" value="Periplasmic binding protein-like II"/>
    <property type="match status" value="1"/>
</dbReference>
<feature type="chain" id="PRO_5012806940" evidence="2">
    <location>
        <begin position="23"/>
        <end position="599"/>
    </location>
</feature>
<dbReference type="PIRSF" id="PIRSF002741">
    <property type="entry name" value="MppA"/>
    <property type="match status" value="1"/>
</dbReference>
<organism evidence="4 5">
    <name type="scientific">Noviherbaspirillum denitrificans</name>
    <dbReference type="NCBI Taxonomy" id="1968433"/>
    <lineage>
        <taxon>Bacteria</taxon>
        <taxon>Pseudomonadati</taxon>
        <taxon>Pseudomonadota</taxon>
        <taxon>Betaproteobacteria</taxon>
        <taxon>Burkholderiales</taxon>
        <taxon>Oxalobacteraceae</taxon>
        <taxon>Noviherbaspirillum</taxon>
    </lineage>
</organism>
<dbReference type="PANTHER" id="PTHR30290:SF64">
    <property type="entry name" value="ABC TRANSPORTER PERIPLASMIC BINDING PROTEIN"/>
    <property type="match status" value="1"/>
</dbReference>
<evidence type="ECO:0000256" key="1">
    <source>
        <dbReference type="ARBA" id="ARBA00022729"/>
    </source>
</evidence>
<dbReference type="InterPro" id="IPR030678">
    <property type="entry name" value="Peptide/Ni-bd"/>
</dbReference>
<feature type="signal peptide" evidence="2">
    <location>
        <begin position="1"/>
        <end position="22"/>
    </location>
</feature>